<dbReference type="CDD" id="cd01189">
    <property type="entry name" value="INT_ICEBs1_C_like"/>
    <property type="match status" value="1"/>
</dbReference>
<organism evidence="8 9">
    <name type="scientific">Candidatus Carbonibacillus altaicus</name>
    <dbReference type="NCBI Taxonomy" id="2163959"/>
    <lineage>
        <taxon>Bacteria</taxon>
        <taxon>Bacillati</taxon>
        <taxon>Bacillota</taxon>
        <taxon>Bacilli</taxon>
        <taxon>Bacillales</taxon>
        <taxon>Candidatus Carbonibacillus</taxon>
    </lineage>
</organism>
<name>A0A2R6Y0A1_9BACL</name>
<dbReference type="Pfam" id="PF00589">
    <property type="entry name" value="Phage_integrase"/>
    <property type="match status" value="1"/>
</dbReference>
<dbReference type="PROSITE" id="PS51898">
    <property type="entry name" value="TYR_RECOMBINASE"/>
    <property type="match status" value="1"/>
</dbReference>
<evidence type="ECO:0000256" key="3">
    <source>
        <dbReference type="ARBA" id="ARBA00023125"/>
    </source>
</evidence>
<dbReference type="EMBL" id="PEBX01000046">
    <property type="protein sequence ID" value="PTQ56103.1"/>
    <property type="molecule type" value="Genomic_DNA"/>
</dbReference>
<dbReference type="GO" id="GO:0003677">
    <property type="term" value="F:DNA binding"/>
    <property type="evidence" value="ECO:0007669"/>
    <property type="project" value="UniProtKB-UniRule"/>
</dbReference>
<proteinExistence type="inferred from homology"/>
<dbReference type="Gene3D" id="1.10.443.10">
    <property type="entry name" value="Intergrase catalytic core"/>
    <property type="match status" value="1"/>
</dbReference>
<dbReference type="Proteomes" id="UP000244338">
    <property type="component" value="Unassembled WGS sequence"/>
</dbReference>
<dbReference type="InterPro" id="IPR011010">
    <property type="entry name" value="DNA_brk_join_enz"/>
</dbReference>
<accession>A0A2R6Y0A1</accession>
<sequence length="386" mass="45529">MSVRRRGPNVYQIVVDLGFDPVTGKRKRYYETFKGKRKEALEREREILMKVTDSPNTFEVPKDISVAEFLDDWLKEKANAIRPSTLMSYEEQLKRYVIPYIGKTALEDLKAQHLVRLYEHMQESGLSNRTIRYLHTILKQALDRAVAWNVATHNVVKTVVPPRDEGTTFRVWDEREMERFLSEARSSFYYELYYVALMTGMRFGELLGLKWRNVDFDARRIYVVEQYNDKTKTFDELKTKGSRRYIALDLGTINVLQERQKKQNAIRLKALYWEDLDLVFSTQNGLPLMRRNVYRDFKALIRRTSVPEIRFHDLRHTHATFLLTRGWHPKVVQERLGHTSIQITLDTYSHVLPSLQDKLVDATFEGTFYGVKMASKRPENKYTPGE</sequence>
<dbReference type="GO" id="GO:0006310">
    <property type="term" value="P:DNA recombination"/>
    <property type="evidence" value="ECO:0007669"/>
    <property type="project" value="UniProtKB-KW"/>
</dbReference>
<dbReference type="PANTHER" id="PTHR30349">
    <property type="entry name" value="PHAGE INTEGRASE-RELATED"/>
    <property type="match status" value="1"/>
</dbReference>
<dbReference type="SUPFAM" id="SSF56349">
    <property type="entry name" value="DNA breaking-rejoining enzymes"/>
    <property type="match status" value="1"/>
</dbReference>
<dbReference type="AlphaFoldDB" id="A0A2R6Y0A1"/>
<comment type="similarity">
    <text evidence="1">Belongs to the 'phage' integrase family.</text>
</comment>
<dbReference type="Pfam" id="PF14659">
    <property type="entry name" value="Phage_int_SAM_3"/>
    <property type="match status" value="1"/>
</dbReference>
<evidence type="ECO:0000259" key="7">
    <source>
        <dbReference type="PROSITE" id="PS51900"/>
    </source>
</evidence>
<dbReference type="InterPro" id="IPR044068">
    <property type="entry name" value="CB"/>
</dbReference>
<dbReference type="InterPro" id="IPR004107">
    <property type="entry name" value="Integrase_SAM-like_N"/>
</dbReference>
<feature type="domain" description="Core-binding (CB)" evidence="7">
    <location>
        <begin position="64"/>
        <end position="146"/>
    </location>
</feature>
<dbReference type="PROSITE" id="PS51900">
    <property type="entry name" value="CB"/>
    <property type="match status" value="1"/>
</dbReference>
<evidence type="ECO:0000256" key="2">
    <source>
        <dbReference type="ARBA" id="ARBA00022908"/>
    </source>
</evidence>
<evidence type="ECO:0000259" key="6">
    <source>
        <dbReference type="PROSITE" id="PS51898"/>
    </source>
</evidence>
<reference evidence="9" key="1">
    <citation type="journal article" date="2018" name="Sci. Rep.">
        <title>Lignite coal burning seam in the remote Altai Mountains harbors a hydrogen-driven thermophilic microbial community.</title>
        <authorList>
            <person name="Kadnikov V.V."/>
            <person name="Mardanov A.V."/>
            <person name="Ivasenko D.A."/>
            <person name="Antsiferov D.V."/>
            <person name="Beletsky A.V."/>
            <person name="Karnachuk O.V."/>
            <person name="Ravin N.V."/>
        </authorList>
    </citation>
    <scope>NUCLEOTIDE SEQUENCE [LARGE SCALE GENOMIC DNA]</scope>
</reference>
<dbReference type="Gene3D" id="1.10.150.130">
    <property type="match status" value="1"/>
</dbReference>
<feature type="domain" description="Tyr recombinase" evidence="6">
    <location>
        <begin position="167"/>
        <end position="361"/>
    </location>
</feature>
<keyword evidence="4" id="KW-0233">DNA recombination</keyword>
<evidence type="ECO:0000256" key="5">
    <source>
        <dbReference type="PROSITE-ProRule" id="PRU01248"/>
    </source>
</evidence>
<evidence type="ECO:0000256" key="1">
    <source>
        <dbReference type="ARBA" id="ARBA00008857"/>
    </source>
</evidence>
<dbReference type="PANTHER" id="PTHR30349:SF64">
    <property type="entry name" value="PROPHAGE INTEGRASE INTD-RELATED"/>
    <property type="match status" value="1"/>
</dbReference>
<keyword evidence="2" id="KW-0229">DNA integration</keyword>
<comment type="caution">
    <text evidence="8">The sequence shown here is derived from an EMBL/GenBank/DDBJ whole genome shotgun (WGS) entry which is preliminary data.</text>
</comment>
<dbReference type="InterPro" id="IPR050090">
    <property type="entry name" value="Tyrosine_recombinase_XerCD"/>
</dbReference>
<protein>
    <submittedName>
        <fullName evidence="8">Integrase</fullName>
    </submittedName>
</protein>
<evidence type="ECO:0000313" key="9">
    <source>
        <dbReference type="Proteomes" id="UP000244338"/>
    </source>
</evidence>
<gene>
    <name evidence="8" type="ORF">BSOLF_0845</name>
</gene>
<dbReference type="InterPro" id="IPR010998">
    <property type="entry name" value="Integrase_recombinase_N"/>
</dbReference>
<keyword evidence="3 5" id="KW-0238">DNA-binding</keyword>
<evidence type="ECO:0000313" key="8">
    <source>
        <dbReference type="EMBL" id="PTQ56103.1"/>
    </source>
</evidence>
<evidence type="ECO:0000256" key="4">
    <source>
        <dbReference type="ARBA" id="ARBA00023172"/>
    </source>
</evidence>
<dbReference type="InterPro" id="IPR002104">
    <property type="entry name" value="Integrase_catalytic"/>
</dbReference>
<dbReference type="InterPro" id="IPR013762">
    <property type="entry name" value="Integrase-like_cat_sf"/>
</dbReference>
<dbReference type="GO" id="GO:0015074">
    <property type="term" value="P:DNA integration"/>
    <property type="evidence" value="ECO:0007669"/>
    <property type="project" value="UniProtKB-KW"/>
</dbReference>